<dbReference type="InterPro" id="IPR021215">
    <property type="entry name" value="DUF2752"/>
</dbReference>
<evidence type="ECO:0000313" key="2">
    <source>
        <dbReference type="EMBL" id="MBF4160657.1"/>
    </source>
</evidence>
<accession>A0A930Y672</accession>
<dbReference type="EMBL" id="JADIVZ010000001">
    <property type="protein sequence ID" value="MBF4160657.1"/>
    <property type="molecule type" value="Genomic_DNA"/>
</dbReference>
<sequence length="123" mass="13179">MTTAAAAAAAVVIASVDPHEPGHYPTCPFLAVTGEWCPGCGSLRAINSLLHGHVAGAFERNPLVPLALPFLGFTYVMWVLRLTGKTSWSPTLIPARAVWVLLGTVLAFWVLRNVPGWTFLSPD</sequence>
<feature type="transmembrane region" description="Helical" evidence="1">
    <location>
        <begin position="92"/>
        <end position="111"/>
    </location>
</feature>
<evidence type="ECO:0000313" key="3">
    <source>
        <dbReference type="Proteomes" id="UP000656804"/>
    </source>
</evidence>
<organism evidence="2 3">
    <name type="scientific">Nocardioides acrostichi</name>
    <dbReference type="NCBI Taxonomy" id="2784339"/>
    <lineage>
        <taxon>Bacteria</taxon>
        <taxon>Bacillati</taxon>
        <taxon>Actinomycetota</taxon>
        <taxon>Actinomycetes</taxon>
        <taxon>Propionibacteriales</taxon>
        <taxon>Nocardioidaceae</taxon>
        <taxon>Nocardioides</taxon>
    </lineage>
</organism>
<proteinExistence type="predicted"/>
<dbReference type="Proteomes" id="UP000656804">
    <property type="component" value="Unassembled WGS sequence"/>
</dbReference>
<gene>
    <name evidence="2" type="ORF">ISG29_03080</name>
</gene>
<protein>
    <submittedName>
        <fullName evidence="2">DUF2752 domain-containing protein</fullName>
    </submittedName>
</protein>
<evidence type="ECO:0000256" key="1">
    <source>
        <dbReference type="SAM" id="Phobius"/>
    </source>
</evidence>
<keyword evidence="1" id="KW-0472">Membrane</keyword>
<name>A0A930Y672_9ACTN</name>
<keyword evidence="1" id="KW-0812">Transmembrane</keyword>
<keyword evidence="1" id="KW-1133">Transmembrane helix</keyword>
<dbReference type="Pfam" id="PF10825">
    <property type="entry name" value="DUF2752"/>
    <property type="match status" value="1"/>
</dbReference>
<dbReference type="AlphaFoldDB" id="A0A930Y672"/>
<keyword evidence="3" id="KW-1185">Reference proteome</keyword>
<feature type="transmembrane region" description="Helical" evidence="1">
    <location>
        <begin position="63"/>
        <end position="80"/>
    </location>
</feature>
<reference evidence="2" key="1">
    <citation type="submission" date="2020-11" db="EMBL/GenBank/DDBJ databases">
        <title>Nocardioides sp. CBS4Y-1, whole genome shotgun sequence.</title>
        <authorList>
            <person name="Tuo L."/>
        </authorList>
    </citation>
    <scope>NUCLEOTIDE SEQUENCE</scope>
    <source>
        <strain evidence="2">CBS4Y-1</strain>
    </source>
</reference>
<comment type="caution">
    <text evidence="2">The sequence shown here is derived from an EMBL/GenBank/DDBJ whole genome shotgun (WGS) entry which is preliminary data.</text>
</comment>